<organism evidence="1 2">
    <name type="scientific">Arsenophonus apicola</name>
    <dbReference type="NCBI Taxonomy" id="2879119"/>
    <lineage>
        <taxon>Bacteria</taxon>
        <taxon>Pseudomonadati</taxon>
        <taxon>Pseudomonadota</taxon>
        <taxon>Gammaproteobacteria</taxon>
        <taxon>Enterobacterales</taxon>
        <taxon>Morganellaceae</taxon>
        <taxon>Arsenophonus</taxon>
    </lineage>
</organism>
<keyword evidence="2" id="KW-1185">Reference proteome</keyword>
<dbReference type="EMBL" id="CP123759">
    <property type="protein sequence ID" value="WGO84696.1"/>
    <property type="molecule type" value="Genomic_DNA"/>
</dbReference>
<accession>A0ABY8P6Q0</accession>
<protein>
    <submittedName>
        <fullName evidence="1">DUF2732 family protein</fullName>
    </submittedName>
</protein>
<evidence type="ECO:0000313" key="1">
    <source>
        <dbReference type="EMBL" id="WGO84696.1"/>
    </source>
</evidence>
<gene>
    <name evidence="1" type="ORF">QG404_07490</name>
</gene>
<reference evidence="1 2" key="1">
    <citation type="submission" date="2023-04" db="EMBL/GenBank/DDBJ databases">
        <title>Genome dynamics across the evolutionary transition to endosymbiosis.</title>
        <authorList>
            <person name="Siozios S."/>
            <person name="Nadal-Jimenez P."/>
            <person name="Azagi T."/>
            <person name="Sprong H."/>
            <person name="Frost C.L."/>
            <person name="Parratt S.R."/>
            <person name="Taylor G."/>
            <person name="Brettell L."/>
            <person name="Lew K.C."/>
            <person name="Croft L."/>
            <person name="King K.C."/>
            <person name="Brockhurst M.A."/>
            <person name="Hypsa V."/>
            <person name="Novakova E."/>
            <person name="Darby A.C."/>
            <person name="Hurst G.D.D."/>
        </authorList>
    </citation>
    <scope>NUCLEOTIDE SEQUENCE [LARGE SCALE GENOMIC DNA]</scope>
    <source>
        <strain evidence="2">aApi_AU</strain>
    </source>
</reference>
<dbReference type="Proteomes" id="UP001231859">
    <property type="component" value="Chromosome"/>
</dbReference>
<name>A0ABY8P6Q0_9GAMM</name>
<dbReference type="InterPro" id="IPR020126">
    <property type="entry name" value="DUF2732"/>
</dbReference>
<dbReference type="RefSeq" id="WP_280939653.1">
    <property type="nucleotide sequence ID" value="NZ_CP123759.1"/>
</dbReference>
<sequence length="86" mass="9716">MKNIEQKAILIGVDPATNKSDYSVVAVNIKMIREDERKTMLDKFSSRLDILACKALKEKMSYAEIYELLTGEAKQLSNQAAELNHV</sequence>
<evidence type="ECO:0000313" key="2">
    <source>
        <dbReference type="Proteomes" id="UP001231859"/>
    </source>
</evidence>
<dbReference type="Pfam" id="PF10809">
    <property type="entry name" value="DUF2732"/>
    <property type="match status" value="1"/>
</dbReference>
<proteinExistence type="predicted"/>